<evidence type="ECO:0000259" key="12">
    <source>
        <dbReference type="Pfam" id="PF05662"/>
    </source>
</evidence>
<comment type="similarity">
    <text evidence="3">Belongs to the autotransporter-2 (AT-2) (TC 1.B.40) family.</text>
</comment>
<evidence type="ECO:0000256" key="5">
    <source>
        <dbReference type="ARBA" id="ARBA00022452"/>
    </source>
</evidence>
<evidence type="ECO:0000256" key="4">
    <source>
        <dbReference type="ARBA" id="ARBA00022448"/>
    </source>
</evidence>
<evidence type="ECO:0000259" key="11">
    <source>
        <dbReference type="Pfam" id="PF03895"/>
    </source>
</evidence>
<evidence type="ECO:0000256" key="7">
    <source>
        <dbReference type="ARBA" id="ARBA00022729"/>
    </source>
</evidence>
<protein>
    <submittedName>
        <fullName evidence="13">Autotransporter adhesin (YadA domain)</fullName>
    </submittedName>
</protein>
<evidence type="ECO:0000256" key="6">
    <source>
        <dbReference type="ARBA" id="ARBA00022692"/>
    </source>
</evidence>
<dbReference type="GO" id="GO:0015031">
    <property type="term" value="P:protein transport"/>
    <property type="evidence" value="ECO:0007669"/>
    <property type="project" value="UniProtKB-KW"/>
</dbReference>
<dbReference type="KEGG" id="cure:CUREO_0152"/>
<evidence type="ECO:0000256" key="1">
    <source>
        <dbReference type="ARBA" id="ARBA00004241"/>
    </source>
</evidence>
<keyword evidence="10" id="KW-0998">Cell outer membrane</keyword>
<dbReference type="GO" id="GO:0009279">
    <property type="term" value="C:cell outer membrane"/>
    <property type="evidence" value="ECO:0007669"/>
    <property type="project" value="UniProtKB-SubCell"/>
</dbReference>
<keyword evidence="5" id="KW-1134">Transmembrane beta strand</keyword>
<keyword evidence="7" id="KW-0732">Signal</keyword>
<dbReference type="EMBL" id="CP012195">
    <property type="protein sequence ID" value="AKT90034.1"/>
    <property type="molecule type" value="Genomic_DNA"/>
</dbReference>
<evidence type="ECO:0000256" key="8">
    <source>
        <dbReference type="ARBA" id="ARBA00022927"/>
    </source>
</evidence>
<dbReference type="RefSeq" id="WP_050333435.1">
    <property type="nucleotide sequence ID" value="NZ_CP012195.1"/>
</dbReference>
<keyword evidence="4" id="KW-0813">Transport</keyword>
<accession>A0AAU8U885</accession>
<dbReference type="Proteomes" id="UP000063971">
    <property type="component" value="Chromosome"/>
</dbReference>
<feature type="domain" description="Trimeric autotransporter adhesin YadA-like C-terminal membrane anchor" evidence="11">
    <location>
        <begin position="4619"/>
        <end position="4679"/>
    </location>
</feature>
<comment type="subcellular location">
    <subcellularLocation>
        <location evidence="2">Cell outer membrane</location>
    </subcellularLocation>
    <subcellularLocation>
        <location evidence="1">Cell surface</location>
    </subcellularLocation>
</comment>
<keyword evidence="6" id="KW-0812">Transmembrane</keyword>
<dbReference type="SUPFAM" id="SSF54523">
    <property type="entry name" value="Pili subunits"/>
    <property type="match status" value="1"/>
</dbReference>
<feature type="domain" description="Trimeric autotransporter adhesin YadA-like stalk" evidence="12">
    <location>
        <begin position="4569"/>
        <end position="4607"/>
    </location>
</feature>
<keyword evidence="8" id="KW-0653">Protein transport</keyword>
<feature type="domain" description="Trimeric autotransporter adhesin YadA-like stalk" evidence="12">
    <location>
        <begin position="492"/>
        <end position="534"/>
    </location>
</feature>
<organism evidence="13 14">
    <name type="scientific">Campylobacter ureolyticus RIGS 9880</name>
    <dbReference type="NCBI Taxonomy" id="1032069"/>
    <lineage>
        <taxon>Bacteria</taxon>
        <taxon>Pseudomonadati</taxon>
        <taxon>Campylobacterota</taxon>
        <taxon>Epsilonproteobacteria</taxon>
        <taxon>Campylobacterales</taxon>
        <taxon>Campylobacteraceae</taxon>
        <taxon>Campylobacter</taxon>
    </lineage>
</organism>
<gene>
    <name evidence="13" type="ORF">CUREO_0152</name>
</gene>
<dbReference type="Pfam" id="PF05662">
    <property type="entry name" value="YadA_stalk"/>
    <property type="match status" value="4"/>
</dbReference>
<keyword evidence="9" id="KW-0472">Membrane</keyword>
<dbReference type="Gene3D" id="2.150.10.10">
    <property type="entry name" value="Serralysin-like metalloprotease, C-terminal"/>
    <property type="match status" value="5"/>
</dbReference>
<evidence type="ECO:0000313" key="13">
    <source>
        <dbReference type="EMBL" id="AKT90034.1"/>
    </source>
</evidence>
<dbReference type="InterPro" id="IPR008635">
    <property type="entry name" value="Coiled_stalk_dom"/>
</dbReference>
<feature type="domain" description="Trimeric autotransporter adhesin YadA-like stalk" evidence="12">
    <location>
        <begin position="866"/>
        <end position="894"/>
    </location>
</feature>
<evidence type="ECO:0000256" key="2">
    <source>
        <dbReference type="ARBA" id="ARBA00004442"/>
    </source>
</evidence>
<evidence type="ECO:0000256" key="3">
    <source>
        <dbReference type="ARBA" id="ARBA00005848"/>
    </source>
</evidence>
<evidence type="ECO:0000313" key="14">
    <source>
        <dbReference type="Proteomes" id="UP000063971"/>
    </source>
</evidence>
<dbReference type="Gene3D" id="3.30.1300.30">
    <property type="entry name" value="GSPII I/J protein-like"/>
    <property type="match status" value="1"/>
</dbReference>
<evidence type="ECO:0000256" key="9">
    <source>
        <dbReference type="ARBA" id="ARBA00023136"/>
    </source>
</evidence>
<dbReference type="GO" id="GO:0009986">
    <property type="term" value="C:cell surface"/>
    <property type="evidence" value="ECO:0007669"/>
    <property type="project" value="UniProtKB-SubCell"/>
</dbReference>
<dbReference type="SUPFAM" id="SSF101967">
    <property type="entry name" value="Adhesin YadA, collagen-binding domain"/>
    <property type="match status" value="3"/>
</dbReference>
<dbReference type="InterPro" id="IPR045584">
    <property type="entry name" value="Pilin-like"/>
</dbReference>
<name>A0AAU8U885_9BACT</name>
<dbReference type="Pfam" id="PF03895">
    <property type="entry name" value="YadA_anchor"/>
    <property type="match status" value="1"/>
</dbReference>
<sequence length="4679" mass="486999">MNKIFKLKSRGNKCVVVSEIASSKDKAKNTVVGSGFGISTICKSGYLACMLTLVCATNANALNFWHNGATAYGDRDVAIGEGATVGYEDGRQWYQVFNSVAIGYGAKAKSNSSLSIGQNAGDAFVGMFDGKLLSPSQDDIYIGFNAGKNYKYNPGRTDGNNVMKWGSVFLGERAGMNSDTAGAIMIGSDSGVNQTGYQNILIGDNAGVYDLNKFLATQDSDLPRKAGERNVVLGNQNITDSRFDKSYINDTVSVGTMARSSATQGIAIGSAFVEKSDSYDKSRSDLKKSAVKDSLGAIVEGQRGIAIGASNANQKKTILKDNNEINVNVGARAFGDDSIALGTDTTTAGANSIVMGKNSRVEIKDQVISKNQKDLNSKLANSIVIGSDSNISSKNSAIFGNTNNITAQNSYAIGNNNEVTSDNTYVLGSNVKKTTENSLFLGNDSAYVADGDTTKGTTKYIQDTIGNLNHKFSGGDNVAGVVSVGSQKQTRRIQNVAPGLISDKSTDAINGSQLYATNQILSKSLETLKNTLGGNANIDPNSGAINFTNIGGTGKNNINDAISVALSSGGTGGTTIVQGGSDHIVKYVDENFHVLDKDGDGYFRVDDNGNRISKDGQTLAKALDGKYYLDSDVDQNGKLKGFQWDDRAKSWTKTEVITTNFGDLNGGGNIKDFADEDGIVGVIKDGKKANYVIPNGSLTVGDHTYTIDELKELDKFARDNGYYGYEDSTFDKGIWYDLTNEFVEERDGKYYIKNKANNEILYLATRTGGATPKLGFYKAGDIQKEKDGKTFKTIEIGGKKVYLAIAGRARAGEHRTAAGGQGNDFVFEPTNDISSKVGYTDNANIKRAHVIAPNNSSTNPNIYLGNVKGGILSNDAVNVAQLKKYNKHLNDILGGDLKNDNVEDGSADPYIDAPANGWGGTGEKVLNDALTDIKNSTDKGLKFVANSGEHTAKLGTQISIKGDAANTTWANFDSGKNIMTKIDTTGNIVVGLSKDLKNINSITTEKGGDLTIKAGDETYTFDNGDNKDAGTNVVTNDKLTTKVTKAVGDSKFAIKGDGGSTGEVTLKDGVSITGDTAITTTAEDGKLKLALNKTGLATTLNDTFLKTDGSNIGDETKKSKFGENVGTSDITADGTKLVQEKAVKSYVDNATKDINTKINDGLTFTANDGTHKAALGTTVSVKGDAANTTWANFDSGKNIMTKIDTTGNIVVGLSKDLKNINSITTEKGGDLTIKAGDETYTFDNGDNKDAGTNVVTNDKLTTKVTKAVGDSKFAIKGDGGSTGEVTLKDGVSITGDTAITTTAEDGKLKLALNKTGLATTLNDTFLKTDGSNIGDETKKSKFGENVGTSDITADGTKLVQEKAVKSYVDNATKDINTKINDGLTFTANDGTHKAALGTTVSVKGDAANTTWANFDSGKNIMTKIDTTGNIVVGLSKDLKNINSITTEKGGDLTIKAGDETYTFDNGDNKDAGTNVVTNDKLTTKVTKAVGDSKFAIKGDGGSTGEVTLKDGVSITGDTAITTTAEDGKLKLALNKTGLATTLNDTFLKTDGSNIGDETKKSKFGENVGTSDITADGTKLVQEKAVKSYVDNATKDINTKINDGLTFTANDGTHKAALGTTVSVKGDAANTTWANFDSGKNIMTKIDTTGNIVVGLSKDLKNINSITTEKGGDLTIKAGDETYTFDNGDNKDAGTNVVTNDKLTTKVTKAVGDSKFAIKGDGGSTGEVTLKDGVSITGDTAITTTAEDGKLKLALNKTGLATTLNDTFLKTDGSNIGDETKKSKFGENVGTSDITADGTKLVQEKAVKSYVDNATKDINTKINDGLTFTANDGTHKAALGTTVSVKGDAANTTWANFDSGKNIMTKIDTTGNIVVGLSKDLKNINSITTEKGGDLTIKAGDETYTFDNGDNKDAGTNVVTNDKLTTKVTKAVGDSKFAIKGDGGSTGEVTLKDGVSITGDTAITTTAEDGKLKLALNKTGLATTLNDTFLKTDGSNIGDETKKSKFGENVGTSDITADGTKLVQEKAVKSYVDNATKDINTKINDGLTFTANDGTHKAALGTTVSVKGDAANTTWANFDSGKNIMTKIDTTGNIVVGLSKDLKNINSITTEKGGDLTIKAGDETYTFDNGDNKDAGTNVVTNDKLTTKVTKAVGDSKFAIKGDGGSTGEVTLKDGVSITGDTAITTTAEDGKLKLALNKTGLATTLNDTFLKTDGSNIGDETKKSKFGENVGTSDITADGTKLVQEKAVKSYVDNATKDINTKINDGLTFTANDGTHKAALGTTVSVKGDAANTTWANFDSGKNIMTKIDTTGNIVVGLSKDLKNINSITTEKGGDLTIKAGDETYTFDNGDNKDAGTNVVTNDKLTTKVTKAVGDSKFAIKGDGGSTGEVTLKDGVSITGDTAITTTAEDGKLKLALNKTGLATTLNDTFLKTDGSNIGDETKKSKFGENVGTSDITADGTKLVQEKAVKSYVDNATKDINTKINDGLTFTANDGTHKAALGTTVSVKGDAANTTWANFDSGKNIMTKIDTTGNIVVGLSKDLKNINSITTEKGGDLTIKAGDETYTFDNGDNKDAGTNVVTNDKLTTKVTKAVGDSKFAIKGDGGSTGEVTLKDGVSITGDTAITTTAEDGKLKLALNKTGLATTLNDTFLKTDGSNIGDETKKSKFGENVGTSDITADGTKLVQEKAVKSYVDNATKDINTKINDGLTFTANDGTHKAALGTTVSVKGDAANTTWANFDSGKNIMTKIDTTGNIVVGLSKDLKNINSITTEKGGDLTIKAGDETYTFDNGDNKDAGTNVVTNDKLTTKVTKAVGDSKFAIKGDGGSTGEVTLKDGVSITGDTAITTTAEDGKLKLALNKTGLATTLNDTFLKTDGSNIGDETKKSKFGENVGTSDITADGTKLVQEKAVKSYVDNATKDINTKINDGLTFTANDGTHKAALGTTVSVKGDAANTTWANFDSGKNIMTKIDTTGNIVVGLSKDLKNINSITTEKGGDLTIKAGDETYTFDNGDNKDAGTNVVTNDKLTTKVTKAVGDSKFAIKGDGGSTGEVTLKDGVSITGDTAITTTAEDGKLKLALNKTGLATTLNDTFLKTDGSNIGDETKKSKFGENVGTSDITADGTKLVQEKAVKSYVDNATKDINTKINDGLTFTANDGTHKAALGTTVSVKGDAANTTWANFDSGKNIMTKIDTTGNIVVGLSKDLKNINSITTEKGGDLTIKAGDETYTFDNGDNKDAGTNVVTNDKLTTKVTKAVGDSKFAIKGDGGSTGEVTLKDGVSITGDTAITTTAEDGKLKLALNKTGLATTLNDTFLKTDGSNIGDETKKSKFGENVGTSDITADGTKLVQEKAVKSYVDNATKDINTKINDGLTFTANDGTHKAALGTTVSVKGDAANTTWANFDSGKNIMTKIDTTGNIVVGLSKDLKNINSITTEKGGDLTIKAGDETYTFDNGDNKDAGTNVVTNDKLTTKVTKAVGDSKFAIKGDGGSTGEVTLKDGVSITGDTAITTTAEDGKLKLALNKTGLATTLNDTFLKTDGSNIGDETKKSKFGENVGTSDITADGTKLVQEKAVKSYVDNATKDINTKINDGLTFTANDGTHKAALGTTVSVKGDAANTTWANFDSGKNIMTKIDTTGNIVVGLSKDLKNINSITTEKGGDLTIKAGDETYTFDNGDNKDAGTNVVTNDKLTTKVTKAVGDSKFAIKGDGGSTGEVTLKDGVSITGDTAITTTAEDGKLKLALNKTGLATTLNDTFLKTDGSNIGDETKKSKFGENVGTSDITADGTKLVQEKAVKSYVDNATKDINTKINDGLTFTANDGTHKAALGTTVSVKGDAANTTWANFDSGKNIMTKIDTTGNIVVGLSKDLKNINSITTEKGGDLTIKAGDETYTFDNGDNKDAGTNVVTNDKLTTKVTKAVGDSKFAIKGDGGSTGEVTLKDGVSITGDTAITTTAEDGKLKLALNKTGLATTLNDTFLKTDGSNIGDETKKSKFGENVGTSDITADGTKLVQEKAVKSYVDNATKDINTKINDGLTFTANDGTHKAALGTTVSVKGDAANTTWANFDSGKNIMTKIDTTGNIVVGLSKDLKNINSITTEKGGDLTIKAGDETYTFDNGDNKGADTNVVTNKDLKEAVKQINTQVGSVNLNIAGDKSTKGSVNLKTETLNINGDGKNITTSVKNGEVKVALNDEINLGKDGEIKTRLGNDGLTITQVDGTKGPSITAGGIAMNDKQITGLKSGLDGLLGQNGKDGTIADYKKLSDSEKEKYKHNAATIGDLATVDGKIVNVSTNINNIIGNTYITDDGNGNKTINVDKIKEDLATNSASGQKLVVADGKGAIDTIVNSIKNINTQGTRFFHVNDGHQVKGTGNDEHDSSADSKGGVAIGMQAKVGNNAENAIAIGTNSITSVASGVALGSGSVANRTTNPDGYIPAGATADQEKAIKETSKGSLGVVSVGEFDGTTLKASRQITGVAAGTQDSDAVNVAQLKAVQRVSQSAQWIAADNRKFDKNGKIVDNNIQAEAKGVNSVAIGAGSNTKVASNGKVVDRPNTVSVGGLKDGVVTQRTISNVAPGVLNSDAATMGQLRAGLNDVYGKLGEYKKDASAGTASALAVGNLPQATIPGKGMISLGSGFYDGESAMAIGLSKMSDSGKWVFKGSASYDSQEKAGAALSVGFHF</sequence>
<dbReference type="InterPro" id="IPR011049">
    <property type="entry name" value="Serralysin-like_metalloprot_C"/>
</dbReference>
<feature type="domain" description="Trimeric autotransporter adhesin YadA-like stalk" evidence="12">
    <location>
        <begin position="4471"/>
        <end position="4498"/>
    </location>
</feature>
<reference evidence="13 14" key="1">
    <citation type="journal article" date="2015" name="Genome Announc.">
        <title>Complete Genome Sequence of the Campylobacter ureolyticus Clinical Isolate RIGS 9880.</title>
        <authorList>
            <person name="Miller W.G."/>
            <person name="Yee E."/>
            <person name="On S.L."/>
            <person name="Andersen L.P."/>
            <person name="Bono J.L."/>
        </authorList>
    </citation>
    <scope>NUCLEOTIDE SEQUENCE [LARGE SCALE GENOMIC DNA]</scope>
    <source>
        <strain evidence="13 14">RIGS 9880</strain>
    </source>
</reference>
<proteinExistence type="inferred from homology"/>
<evidence type="ECO:0000256" key="10">
    <source>
        <dbReference type="ARBA" id="ARBA00023237"/>
    </source>
</evidence>
<dbReference type="InterPro" id="IPR005594">
    <property type="entry name" value="YadA_C"/>
</dbReference>